<organism evidence="1 2">
    <name type="scientific">Paenibacillus swuensis</name>
    <dbReference type="NCBI Taxonomy" id="1178515"/>
    <lineage>
        <taxon>Bacteria</taxon>
        <taxon>Bacillati</taxon>
        <taxon>Bacillota</taxon>
        <taxon>Bacilli</taxon>
        <taxon>Bacillales</taxon>
        <taxon>Paenibacillaceae</taxon>
        <taxon>Paenibacillus</taxon>
    </lineage>
</organism>
<accession>A0A172TEK2</accession>
<dbReference type="PATRIC" id="fig|1178515.4.peg.618"/>
<name>A0A172TEK2_9BACL</name>
<dbReference type="RefSeq" id="WP_068604176.1">
    <property type="nucleotide sequence ID" value="NZ_CP011388.1"/>
</dbReference>
<dbReference type="AlphaFoldDB" id="A0A172TEK2"/>
<dbReference type="EMBL" id="CP011388">
    <property type="protein sequence ID" value="ANE45479.1"/>
    <property type="molecule type" value="Genomic_DNA"/>
</dbReference>
<dbReference type="KEGG" id="pswu:SY83_03135"/>
<proteinExistence type="predicted"/>
<sequence length="152" mass="17592">MRILTSSLFSEVNSFFSISHKVDLKIREELNDTISSDLQLNTKEKDMDFINLIVSTNKATLNVMVKGPEINRKDKFINWGLWLPYEAIVSSSNQVIPYLQFYFDALIILLGSYGIPEKRIREIQVRVESEIIGNSAYDYEEDDFDLDLSELN</sequence>
<evidence type="ECO:0000313" key="1">
    <source>
        <dbReference type="EMBL" id="ANE45479.1"/>
    </source>
</evidence>
<reference evidence="1 2" key="1">
    <citation type="submission" date="2015-01" db="EMBL/GenBank/DDBJ databases">
        <title>Paenibacillus swuensis/DY6/whole genome sequencing.</title>
        <authorList>
            <person name="Kim M.K."/>
            <person name="Srinivasan S."/>
            <person name="Lee J.-J."/>
        </authorList>
    </citation>
    <scope>NUCLEOTIDE SEQUENCE [LARGE SCALE GENOMIC DNA]</scope>
    <source>
        <strain evidence="1 2">DY6</strain>
    </source>
</reference>
<keyword evidence="2" id="KW-1185">Reference proteome</keyword>
<protein>
    <submittedName>
        <fullName evidence="1">Uncharacterized protein</fullName>
    </submittedName>
</protein>
<gene>
    <name evidence="1" type="ORF">SY83_03135</name>
</gene>
<dbReference type="STRING" id="1178515.SY83_03135"/>
<dbReference type="OrthoDB" id="9805770at2"/>
<dbReference type="Proteomes" id="UP000076927">
    <property type="component" value="Chromosome"/>
</dbReference>
<evidence type="ECO:0000313" key="2">
    <source>
        <dbReference type="Proteomes" id="UP000076927"/>
    </source>
</evidence>